<feature type="compositionally biased region" description="Pro residues" evidence="1">
    <location>
        <begin position="10"/>
        <end position="23"/>
    </location>
</feature>
<feature type="non-terminal residue" evidence="2">
    <location>
        <position position="1"/>
    </location>
</feature>
<dbReference type="Proteomes" id="UP001524642">
    <property type="component" value="Unassembled WGS sequence"/>
</dbReference>
<feature type="region of interest" description="Disordered" evidence="1">
    <location>
        <begin position="1"/>
        <end position="117"/>
    </location>
</feature>
<protein>
    <recommendedName>
        <fullName evidence="4">Energy transducer TonB</fullName>
    </recommendedName>
</protein>
<gene>
    <name evidence="2" type="ORF">NRP21_09210</name>
</gene>
<name>A0ABT1X3E7_9PROT</name>
<evidence type="ECO:0000256" key="1">
    <source>
        <dbReference type="SAM" id="MobiDB-lite"/>
    </source>
</evidence>
<evidence type="ECO:0000313" key="2">
    <source>
        <dbReference type="EMBL" id="MCR0982224.1"/>
    </source>
</evidence>
<reference evidence="2 3" key="1">
    <citation type="submission" date="2022-06" db="EMBL/GenBank/DDBJ databases">
        <title>Roseomonas CN29.</title>
        <authorList>
            <person name="Cheng Y."/>
            <person name="He X."/>
        </authorList>
    </citation>
    <scope>NUCLEOTIDE SEQUENCE [LARGE SCALE GENOMIC DNA]</scope>
    <source>
        <strain evidence="2 3">CN29</strain>
    </source>
</reference>
<feature type="compositionally biased region" description="Low complexity" evidence="1">
    <location>
        <begin position="93"/>
        <end position="105"/>
    </location>
</feature>
<sequence length="218" mass="22445">PPQRQAAQTPPAPPAPPSPPAPPQQQAAASPPAPPAPARPNAVPNQPPVPPARESNNRPGTGQTPPVRNPAENSNAVQNTLERLRAMQAQNQAPASRPNPAAGSPARGGGAPTGTAALTSGEIRGLADRISECWSVDGGAPDIGSITVEMKVETDAQGTIRIVRPVSGVPSDPRARAVYEAARRALLDPKCASTALPREKLAAVNNAVFRFSPRGLTR</sequence>
<proteinExistence type="predicted"/>
<dbReference type="Gene3D" id="3.30.1150.10">
    <property type="match status" value="1"/>
</dbReference>
<accession>A0ABT1X3E7</accession>
<evidence type="ECO:0008006" key="4">
    <source>
        <dbReference type="Google" id="ProtNLM"/>
    </source>
</evidence>
<comment type="caution">
    <text evidence="2">The sequence shown here is derived from an EMBL/GenBank/DDBJ whole genome shotgun (WGS) entry which is preliminary data.</text>
</comment>
<evidence type="ECO:0000313" key="3">
    <source>
        <dbReference type="Proteomes" id="UP001524642"/>
    </source>
</evidence>
<dbReference type="EMBL" id="JANJOU010000006">
    <property type="protein sequence ID" value="MCR0982224.1"/>
    <property type="molecule type" value="Genomic_DNA"/>
</dbReference>
<feature type="compositionally biased region" description="Polar residues" evidence="1">
    <location>
        <begin position="57"/>
        <end position="81"/>
    </location>
</feature>
<dbReference type="RefSeq" id="WP_257715896.1">
    <property type="nucleotide sequence ID" value="NZ_JANJOU010000006.1"/>
</dbReference>
<keyword evidence="3" id="KW-1185">Reference proteome</keyword>
<organism evidence="2 3">
    <name type="scientific">Roseomonas populi</name>
    <dbReference type="NCBI Taxonomy" id="3121582"/>
    <lineage>
        <taxon>Bacteria</taxon>
        <taxon>Pseudomonadati</taxon>
        <taxon>Pseudomonadota</taxon>
        <taxon>Alphaproteobacteria</taxon>
        <taxon>Acetobacterales</taxon>
        <taxon>Roseomonadaceae</taxon>
        <taxon>Roseomonas</taxon>
    </lineage>
</organism>